<evidence type="ECO:0000256" key="4">
    <source>
        <dbReference type="ARBA" id="ARBA00022679"/>
    </source>
</evidence>
<dbReference type="GO" id="GO:1904047">
    <property type="term" value="F:S-adenosyl-L-methionine binding"/>
    <property type="evidence" value="ECO:0007669"/>
    <property type="project" value="TreeGrafter"/>
</dbReference>
<proteinExistence type="inferred from homology"/>
<dbReference type="NCBIfam" id="TIGR00571">
    <property type="entry name" value="dam"/>
    <property type="match status" value="1"/>
</dbReference>
<dbReference type="PANTHER" id="PTHR30481">
    <property type="entry name" value="DNA ADENINE METHYLASE"/>
    <property type="match status" value="1"/>
</dbReference>
<dbReference type="EMBL" id="JAHHHD010000013">
    <property type="protein sequence ID" value="MBW4659594.1"/>
    <property type="molecule type" value="Genomic_DNA"/>
</dbReference>
<comment type="catalytic activity">
    <reaction evidence="6 8">
        <text>a 2'-deoxyadenosine in DNA + S-adenosyl-L-methionine = an N(6)-methyl-2'-deoxyadenosine in DNA + S-adenosyl-L-homocysteine + H(+)</text>
        <dbReference type="Rhea" id="RHEA:15197"/>
        <dbReference type="Rhea" id="RHEA-COMP:12418"/>
        <dbReference type="Rhea" id="RHEA-COMP:12419"/>
        <dbReference type="ChEBI" id="CHEBI:15378"/>
        <dbReference type="ChEBI" id="CHEBI:57856"/>
        <dbReference type="ChEBI" id="CHEBI:59789"/>
        <dbReference type="ChEBI" id="CHEBI:90615"/>
        <dbReference type="ChEBI" id="CHEBI:90616"/>
        <dbReference type="EC" id="2.1.1.72"/>
    </reaction>
</comment>
<feature type="binding site" evidence="7">
    <location>
        <position position="22"/>
    </location>
    <ligand>
        <name>S-adenosyl-L-methionine</name>
        <dbReference type="ChEBI" id="CHEBI:59789"/>
    </ligand>
</feature>
<dbReference type="AlphaFoldDB" id="A0A951QBM2"/>
<dbReference type="Gene3D" id="3.40.50.150">
    <property type="entry name" value="Vaccinia Virus protein VP39"/>
    <property type="match status" value="1"/>
</dbReference>
<evidence type="ECO:0000256" key="8">
    <source>
        <dbReference type="RuleBase" id="RU361257"/>
    </source>
</evidence>
<keyword evidence="3 8" id="KW-0489">Methyltransferase</keyword>
<evidence type="ECO:0000256" key="6">
    <source>
        <dbReference type="ARBA" id="ARBA00047942"/>
    </source>
</evidence>
<dbReference type="GO" id="GO:0006298">
    <property type="term" value="P:mismatch repair"/>
    <property type="evidence" value="ECO:0007669"/>
    <property type="project" value="TreeGrafter"/>
</dbReference>
<dbReference type="Proteomes" id="UP000757435">
    <property type="component" value="Unassembled WGS sequence"/>
</dbReference>
<gene>
    <name evidence="9" type="ORF">KME15_13040</name>
</gene>
<dbReference type="InterPro" id="IPR002052">
    <property type="entry name" value="DNA_methylase_N6_adenine_CS"/>
</dbReference>
<dbReference type="Gene3D" id="1.10.1020.10">
    <property type="entry name" value="Adenine-specific Methyltransferase, Domain 2"/>
    <property type="match status" value="1"/>
</dbReference>
<organism evidence="9 10">
    <name type="scientific">Drouetiella hepatica Uher 2000/2452</name>
    <dbReference type="NCBI Taxonomy" id="904376"/>
    <lineage>
        <taxon>Bacteria</taxon>
        <taxon>Bacillati</taxon>
        <taxon>Cyanobacteriota</taxon>
        <taxon>Cyanophyceae</taxon>
        <taxon>Oculatellales</taxon>
        <taxon>Oculatellaceae</taxon>
        <taxon>Drouetiella</taxon>
    </lineage>
</organism>
<dbReference type="GO" id="GO:0009307">
    <property type="term" value="P:DNA restriction-modification system"/>
    <property type="evidence" value="ECO:0007669"/>
    <property type="project" value="InterPro"/>
</dbReference>
<accession>A0A951QBM2</accession>
<sequence>MPLASLSAAHTSSQVLSPPLKWAGGKRWLVPTLKEIWRSHSHCRLVEPFVGGMSVALGLQPQSALLNDLNAHLMNFYSWLKKGLLIDIPLKNDSSYYYVCRQRFNHLILEGQINSLNAAELFYFLNRTGYNGLCRFNNSDQFNVPFGRYKTIGYIQDFTHYIPALRNFDLISMEFMDLPLNSNDFIYADPPYDVEFRKYSSTDFTWNNQVSLAEWLSAHKGPVIASNQATERIIELYSNLGFGIKFLEGPRRISCNGDRTPAREILAYKRL</sequence>
<dbReference type="InterPro" id="IPR012327">
    <property type="entry name" value="MeTrfase_D12"/>
</dbReference>
<evidence type="ECO:0000313" key="9">
    <source>
        <dbReference type="EMBL" id="MBW4659594.1"/>
    </source>
</evidence>
<dbReference type="GO" id="GO:0009007">
    <property type="term" value="F:site-specific DNA-methyltransferase (adenine-specific) activity"/>
    <property type="evidence" value="ECO:0007669"/>
    <property type="project" value="UniProtKB-UniRule"/>
</dbReference>
<keyword evidence="5 8" id="KW-0949">S-adenosyl-L-methionine</keyword>
<feature type="binding site" evidence="7">
    <location>
        <position position="26"/>
    </location>
    <ligand>
        <name>S-adenosyl-L-methionine</name>
        <dbReference type="ChEBI" id="CHEBI:59789"/>
    </ligand>
</feature>
<evidence type="ECO:0000256" key="3">
    <source>
        <dbReference type="ARBA" id="ARBA00022603"/>
    </source>
</evidence>
<dbReference type="InterPro" id="IPR023095">
    <property type="entry name" value="Ade_MeTrfase_dom_2"/>
</dbReference>
<dbReference type="PIRSF" id="PIRSF000398">
    <property type="entry name" value="M_m6A_EcoRV"/>
    <property type="match status" value="1"/>
</dbReference>
<dbReference type="SUPFAM" id="SSF53335">
    <property type="entry name" value="S-adenosyl-L-methionine-dependent methyltransferases"/>
    <property type="match status" value="1"/>
</dbReference>
<dbReference type="EC" id="2.1.1.72" evidence="2 8"/>
<dbReference type="GO" id="GO:0032259">
    <property type="term" value="P:methylation"/>
    <property type="evidence" value="ECO:0007669"/>
    <property type="project" value="UniProtKB-KW"/>
</dbReference>
<comment type="caution">
    <text evidence="9">The sequence shown here is derived from an EMBL/GenBank/DDBJ whole genome shotgun (WGS) entry which is preliminary data.</text>
</comment>
<reference evidence="9" key="2">
    <citation type="journal article" date="2022" name="Microbiol. Resour. Announc.">
        <title>Metagenome Sequencing to Explore Phylogenomics of Terrestrial Cyanobacteria.</title>
        <authorList>
            <person name="Ward R.D."/>
            <person name="Stajich J.E."/>
            <person name="Johansen J.R."/>
            <person name="Huntemann M."/>
            <person name="Clum A."/>
            <person name="Foster B."/>
            <person name="Foster B."/>
            <person name="Roux S."/>
            <person name="Palaniappan K."/>
            <person name="Varghese N."/>
            <person name="Mukherjee S."/>
            <person name="Reddy T.B.K."/>
            <person name="Daum C."/>
            <person name="Copeland A."/>
            <person name="Chen I.A."/>
            <person name="Ivanova N.N."/>
            <person name="Kyrpides N.C."/>
            <person name="Shapiro N."/>
            <person name="Eloe-Fadrosh E.A."/>
            <person name="Pietrasiak N."/>
        </authorList>
    </citation>
    <scope>NUCLEOTIDE SEQUENCE</scope>
    <source>
        <strain evidence="9">UHER 2000/2452</strain>
    </source>
</reference>
<dbReference type="PROSITE" id="PS00092">
    <property type="entry name" value="N6_MTASE"/>
    <property type="match status" value="1"/>
</dbReference>
<reference evidence="9" key="1">
    <citation type="submission" date="2021-05" db="EMBL/GenBank/DDBJ databases">
        <authorList>
            <person name="Pietrasiak N."/>
            <person name="Ward R."/>
            <person name="Stajich J.E."/>
            <person name="Kurbessoian T."/>
        </authorList>
    </citation>
    <scope>NUCLEOTIDE SEQUENCE</scope>
    <source>
        <strain evidence="9">UHER 2000/2452</strain>
    </source>
</reference>
<evidence type="ECO:0000256" key="5">
    <source>
        <dbReference type="ARBA" id="ARBA00022691"/>
    </source>
</evidence>
<dbReference type="InterPro" id="IPR029063">
    <property type="entry name" value="SAM-dependent_MTases_sf"/>
</dbReference>
<dbReference type="PRINTS" id="PR00505">
    <property type="entry name" value="D12N6MTFRASE"/>
</dbReference>
<evidence type="ECO:0000256" key="7">
    <source>
        <dbReference type="PIRSR" id="PIRSR000398-1"/>
    </source>
</evidence>
<evidence type="ECO:0000313" key="10">
    <source>
        <dbReference type="Proteomes" id="UP000757435"/>
    </source>
</evidence>
<dbReference type="InterPro" id="IPR012263">
    <property type="entry name" value="M_m6A_EcoRV"/>
</dbReference>
<keyword evidence="4 8" id="KW-0808">Transferase</keyword>
<name>A0A951QBM2_9CYAN</name>
<feature type="binding site" evidence="7">
    <location>
        <position position="189"/>
    </location>
    <ligand>
        <name>S-adenosyl-L-methionine</name>
        <dbReference type="ChEBI" id="CHEBI:59789"/>
    </ligand>
</feature>
<evidence type="ECO:0000256" key="1">
    <source>
        <dbReference type="ARBA" id="ARBA00006594"/>
    </source>
</evidence>
<evidence type="ECO:0000256" key="2">
    <source>
        <dbReference type="ARBA" id="ARBA00011900"/>
    </source>
</evidence>
<dbReference type="Pfam" id="PF02086">
    <property type="entry name" value="MethyltransfD12"/>
    <property type="match status" value="1"/>
</dbReference>
<dbReference type="GO" id="GO:0043565">
    <property type="term" value="F:sequence-specific DNA binding"/>
    <property type="evidence" value="ECO:0007669"/>
    <property type="project" value="TreeGrafter"/>
</dbReference>
<comment type="similarity">
    <text evidence="1 8">Belongs to the N(4)/N(6)-methyltransferase family.</text>
</comment>
<feature type="binding site" evidence="7">
    <location>
        <position position="68"/>
    </location>
    <ligand>
        <name>S-adenosyl-L-methionine</name>
        <dbReference type="ChEBI" id="CHEBI:59789"/>
    </ligand>
</feature>
<protein>
    <recommendedName>
        <fullName evidence="2 8">Site-specific DNA-methyltransferase (adenine-specific)</fullName>
        <ecNumber evidence="2 8">2.1.1.72</ecNumber>
    </recommendedName>
</protein>
<dbReference type="PANTHER" id="PTHR30481:SF3">
    <property type="entry name" value="DNA ADENINE METHYLASE"/>
    <property type="match status" value="1"/>
</dbReference>